<keyword evidence="12 15" id="KW-0413">Isomerase</keyword>
<comment type="miscellaneous">
    <text evidence="15">In the RecBCD complex, RecB has a slow 3'-5' helicase, an exonuclease activity and loads RecA onto ssDNA, RecD has a fast 5'-3' helicase activity, while RecC stimulates the ATPase and processivity of the RecB helicase and contributes to recognition of the Chi site.</text>
</comment>
<keyword evidence="5 15" id="KW-0378">Hydrolase</keyword>
<evidence type="ECO:0000313" key="20">
    <source>
        <dbReference type="Proteomes" id="UP000250025"/>
    </source>
</evidence>
<evidence type="ECO:0000256" key="1">
    <source>
        <dbReference type="ARBA" id="ARBA00022722"/>
    </source>
</evidence>
<dbReference type="Pfam" id="PF13361">
    <property type="entry name" value="UvrD_C"/>
    <property type="match status" value="1"/>
</dbReference>
<evidence type="ECO:0000256" key="12">
    <source>
        <dbReference type="ARBA" id="ARBA00023235"/>
    </source>
</evidence>
<comment type="subunit">
    <text evidence="15">Heterotrimer of RecB, RecC and RecD. All subunits contribute to DNA-binding. Interacts with RecA.</text>
</comment>
<keyword evidence="3 15" id="KW-0547">Nucleotide-binding</keyword>
<dbReference type="GO" id="GO:0003677">
    <property type="term" value="F:DNA binding"/>
    <property type="evidence" value="ECO:0007669"/>
    <property type="project" value="UniProtKB-UniRule"/>
</dbReference>
<evidence type="ECO:0000256" key="10">
    <source>
        <dbReference type="ARBA" id="ARBA00023125"/>
    </source>
</evidence>
<dbReference type="Pfam" id="PF00580">
    <property type="entry name" value="UvrD-helicase"/>
    <property type="match status" value="1"/>
</dbReference>
<evidence type="ECO:0000256" key="4">
    <source>
        <dbReference type="ARBA" id="ARBA00022763"/>
    </source>
</evidence>
<dbReference type="InterPro" id="IPR000212">
    <property type="entry name" value="DNA_helicase_UvrD/REP"/>
</dbReference>
<feature type="region of interest" description="Nuclease activity, interacts with RecD and RecA" evidence="15">
    <location>
        <begin position="995"/>
        <end position="1312"/>
    </location>
</feature>
<evidence type="ECO:0000256" key="3">
    <source>
        <dbReference type="ARBA" id="ARBA00022741"/>
    </source>
</evidence>
<accession>A0A2Z2HJA5</accession>
<comment type="function">
    <text evidence="15">A helicase/nuclease that prepares dsDNA breaks (DSB) for recombinational DNA repair. Binds to DSBs and unwinds DNA via a highly rapid and processive ATP-dependent bidirectional helicase activity. Unwinds dsDNA until it encounters a Chi (crossover hotspot instigator) sequence from the 3' direction. Cuts ssDNA a few nucleotides 3' to the Chi site. The properties and activities of the enzyme are changed at Chi. The Chi-altered holoenzyme produces a long 3'-ssDNA overhang and facilitates RecA-binding to the ssDNA for homologous DNA recombination and repair. Holoenzyme degrades any linearized DNA that is unable to undergo homologous recombination. In the holoenzyme this subunit contributes ATPase, 3'-5' helicase, exonuclease activity and loads RecA onto ssDNA.</text>
</comment>
<evidence type="ECO:0000259" key="17">
    <source>
        <dbReference type="PROSITE" id="PS51198"/>
    </source>
</evidence>
<feature type="domain" description="UvrD-like helicase C-terminal" evidence="18">
    <location>
        <begin position="545"/>
        <end position="831"/>
    </location>
</feature>
<keyword evidence="8 15" id="KW-0067">ATP-binding</keyword>
<feature type="domain" description="UvrD-like helicase ATP-binding" evidence="17">
    <location>
        <begin position="33"/>
        <end position="533"/>
    </location>
</feature>
<sequence length="1312" mass="146669">MVVHTFMRSLDTGAELDALITVMAHGPRRWCNAVMTTSLDIPTLPLNGRRLIEAGAGTGKTFTLAALYVRLVLGHGGDAAYSRPLMPPEILVVTFTEAATEELRDRIRARLRQAREVLLGRAGSDAVLDRLLADIDPLNRERAASRLDAAARVMDDAAIFTIHGFCQRMLKRHAFDSGALFASELVPDSSALFKSLVEDYWRRQFYRQSTSRQRLLAQWWETPDQLCQEISLLLHGGRPRALMLGETLICAPATLDGALDRLDQGLAQQDALITRLRALWRAESDDITALLREAIEGGVLKANMFKPLDLPARLDALQQWMTGAQDAPDETLRDSKGRLWCSSERLIDGAKKNHAPPEHAFFEALSQFGTLVEGQRDQQARVRAQVLAHARDTLAQSLSQEKRRRGMWDFDDLLNSLDDALAGPAGPRLAERIRRNLPVAMIDEFQDTDPVQYRIFSTIYTRPPQTTGLSLGDEAPGEDFSVADDADVPTALLMIGDPRQAIYGFRGADIETYLQARRHVDQRYTLDRNFRSTEAMVSAVNQLFATETPFQLEEIPYEPVTAQGRDEIFVEAGQPVEALTCWHMDTQASVRRDDYLETMATATCADITRLLWGARRGETGFRSRDETFRPLRPADIAILVRTGSEAMRVRQKLLEGGVRSVYLSQKTSVFESREAFHLLQLLEACAHPRNDRSLRAALATRLMSDSLAEVARLEADELAWEAMVDRFDGYHRLWQRQGVLPMLRVIMRDFDIPARLLAQSDGERALTDVLHLGELAQTASARLDGEQALLRWWHQSLAGRFESGMDPQSLILRLESDDTLVRVITIHKSKGLEYPLVYLPFIADHREVDSKSKTLMLSDETHGASLVMQVSDEQRTRADRARLQEDLRLLYVALTRARYLCRLGIGPIYKGTPRKDTPSGATTLAGSALGALLCQHGGHASLDTAGLKAVLDALVSPDSIALASPPTLKGLPALASQASSQVGRARHFKGRIDRDWWVASYTALVEGARQPGDLTDQAREVMLEAQAPRLDLEVLAETSPIPLPPVRRLLDFPRGPRAGTFLHALLEDIEPDRLGELATPGSSYREALYRLIRQRVQRASLDPHWVDVLHDWCCAVLTAPLYPTLPGLSLERLDGWRSELEFWLPASGISSRRLDALICQYEPLPGIRAELAPRTLAGMLKGYIDLVIEYDGCFYVIDWKSNHLGDTLEAYDQAAMVASVVSHRYDVQYVIYTLALHRHLKSRLPDYDYDHHLGGVLYLFLRGMTAEGERGVLYRKPARELIEQLDDLLAQGERTAKRVHPATPAVDAGELS</sequence>
<evidence type="ECO:0000256" key="6">
    <source>
        <dbReference type="ARBA" id="ARBA00022806"/>
    </source>
</evidence>
<dbReference type="InterPro" id="IPR038726">
    <property type="entry name" value="PDDEXK_AddAB-type"/>
</dbReference>
<reference evidence="19 20" key="1">
    <citation type="journal article" date="2017" name="Int. J. Syst. Evol. Microbiol.">
        <title>Kushneria konosiri sp. nov., isolated from the Korean salt-fermented seafood Daemi-jeot.</title>
        <authorList>
            <person name="Yun J.H."/>
            <person name="Park S.K."/>
            <person name="Lee J.Y."/>
            <person name="Jung M.J."/>
            <person name="Bae J.W."/>
        </authorList>
    </citation>
    <scope>NUCLEOTIDE SEQUENCE [LARGE SCALE GENOMIC DNA]</scope>
    <source>
        <strain evidence="19 20">X49</strain>
    </source>
</reference>
<dbReference type="GO" id="GO:0000287">
    <property type="term" value="F:magnesium ion binding"/>
    <property type="evidence" value="ECO:0007669"/>
    <property type="project" value="UniProtKB-UniRule"/>
</dbReference>
<name>A0A2Z2HJA5_9GAMM</name>
<dbReference type="PANTHER" id="PTHR11070:SF23">
    <property type="entry name" value="RECBCD ENZYME SUBUNIT RECB"/>
    <property type="match status" value="1"/>
</dbReference>
<gene>
    <name evidence="15" type="primary">recB</name>
    <name evidence="19" type="ORF">B9G99_12695</name>
</gene>
<dbReference type="GO" id="GO:0008854">
    <property type="term" value="F:exodeoxyribonuclease V activity"/>
    <property type="evidence" value="ECO:0007669"/>
    <property type="project" value="UniProtKB-EC"/>
</dbReference>
<keyword evidence="4 15" id="KW-0227">DNA damage</keyword>
<evidence type="ECO:0000256" key="15">
    <source>
        <dbReference type="HAMAP-Rule" id="MF_01485"/>
    </source>
</evidence>
<evidence type="ECO:0000313" key="19">
    <source>
        <dbReference type="EMBL" id="ARS53611.1"/>
    </source>
</evidence>
<evidence type="ECO:0000256" key="16">
    <source>
        <dbReference type="PROSITE-ProRule" id="PRU00560"/>
    </source>
</evidence>
<evidence type="ECO:0000256" key="5">
    <source>
        <dbReference type="ARBA" id="ARBA00022801"/>
    </source>
</evidence>
<keyword evidence="20" id="KW-1185">Reference proteome</keyword>
<dbReference type="GO" id="GO:0000724">
    <property type="term" value="P:double-strand break repair via homologous recombination"/>
    <property type="evidence" value="ECO:0007669"/>
    <property type="project" value="UniProtKB-UniRule"/>
</dbReference>
<dbReference type="GO" id="GO:0005524">
    <property type="term" value="F:ATP binding"/>
    <property type="evidence" value="ECO:0007669"/>
    <property type="project" value="UniProtKB-UniRule"/>
</dbReference>
<comment type="catalytic activity">
    <reaction evidence="15">
        <text>Exonucleolytic cleavage (in the presence of ATP) in either 5'- to 3'- or 3'- to 5'-direction to yield 5'-phosphooligonucleotides.</text>
        <dbReference type="EC" id="3.1.11.5"/>
    </reaction>
</comment>
<keyword evidence="10 15" id="KW-0238">DNA-binding</keyword>
<evidence type="ECO:0000256" key="7">
    <source>
        <dbReference type="ARBA" id="ARBA00022839"/>
    </source>
</evidence>
<dbReference type="GO" id="GO:0043138">
    <property type="term" value="F:3'-5' DNA helicase activity"/>
    <property type="evidence" value="ECO:0007669"/>
    <property type="project" value="UniProtKB-UniRule"/>
</dbReference>
<keyword evidence="6 15" id="KW-0347">Helicase</keyword>
<dbReference type="EMBL" id="CP021323">
    <property type="protein sequence ID" value="ARS53611.1"/>
    <property type="molecule type" value="Genomic_DNA"/>
</dbReference>
<evidence type="ECO:0000256" key="14">
    <source>
        <dbReference type="ARBA" id="ARBA00048988"/>
    </source>
</evidence>
<feature type="binding site" evidence="15">
    <location>
        <position position="1063"/>
    </location>
    <ligand>
        <name>Mg(2+)</name>
        <dbReference type="ChEBI" id="CHEBI:18420"/>
    </ligand>
</feature>
<comment type="catalytic activity">
    <reaction evidence="14 15">
        <text>ATP + H2O = ADP + phosphate + H(+)</text>
        <dbReference type="Rhea" id="RHEA:13065"/>
        <dbReference type="ChEBI" id="CHEBI:15377"/>
        <dbReference type="ChEBI" id="CHEBI:15378"/>
        <dbReference type="ChEBI" id="CHEBI:30616"/>
        <dbReference type="ChEBI" id="CHEBI:43474"/>
        <dbReference type="ChEBI" id="CHEBI:456216"/>
        <dbReference type="EC" id="5.6.2.4"/>
    </reaction>
</comment>
<feature type="binding site" evidence="15">
    <location>
        <position position="1185"/>
    </location>
    <ligand>
        <name>Mg(2+)</name>
        <dbReference type="ChEBI" id="CHEBI:18420"/>
    </ligand>
</feature>
<feature type="binding site" evidence="15">
    <location>
        <position position="1198"/>
    </location>
    <ligand>
        <name>Mg(2+)</name>
        <dbReference type="ChEBI" id="CHEBI:18420"/>
    </ligand>
</feature>
<dbReference type="KEGG" id="kus:B9G99_12695"/>
<keyword evidence="7 15" id="KW-0269">Exonuclease</keyword>
<keyword evidence="11 15" id="KW-0234">DNA repair</keyword>
<dbReference type="SUPFAM" id="SSF52540">
    <property type="entry name" value="P-loop containing nucleoside triphosphate hydrolases"/>
    <property type="match status" value="1"/>
</dbReference>
<evidence type="ECO:0000256" key="11">
    <source>
        <dbReference type="ARBA" id="ARBA00023204"/>
    </source>
</evidence>
<dbReference type="InterPro" id="IPR027417">
    <property type="entry name" value="P-loop_NTPase"/>
</dbReference>
<keyword evidence="9 15" id="KW-0460">Magnesium</keyword>
<comment type="domain">
    <text evidence="15">The N-terminal DNA-binding domain is a ssDNA-dependent ATPase and has ATP-dependent 3'-5' helicase function. This domain interacts with RecC.</text>
</comment>
<evidence type="ECO:0000256" key="8">
    <source>
        <dbReference type="ARBA" id="ARBA00022840"/>
    </source>
</evidence>
<evidence type="ECO:0000259" key="18">
    <source>
        <dbReference type="PROSITE" id="PS51217"/>
    </source>
</evidence>
<dbReference type="InterPro" id="IPR014017">
    <property type="entry name" value="DNA_helicase_UvrD-like_C"/>
</dbReference>
<dbReference type="Gene3D" id="3.40.50.300">
    <property type="entry name" value="P-loop containing nucleotide triphosphate hydrolases"/>
    <property type="match status" value="2"/>
</dbReference>
<evidence type="ECO:0000256" key="9">
    <source>
        <dbReference type="ARBA" id="ARBA00022842"/>
    </source>
</evidence>
<keyword evidence="2 15" id="KW-0479">Metal-binding</keyword>
<dbReference type="Gene3D" id="1.10.486.10">
    <property type="entry name" value="PCRA, domain 4"/>
    <property type="match status" value="1"/>
</dbReference>
<evidence type="ECO:0000256" key="2">
    <source>
        <dbReference type="ARBA" id="ARBA00022723"/>
    </source>
</evidence>
<dbReference type="InterPro" id="IPR004586">
    <property type="entry name" value="RecB"/>
</dbReference>
<dbReference type="PROSITE" id="PS51217">
    <property type="entry name" value="UVRD_HELICASE_CTER"/>
    <property type="match status" value="1"/>
</dbReference>
<dbReference type="EC" id="3.1.11.5" evidence="15"/>
<dbReference type="GO" id="GO:0005829">
    <property type="term" value="C:cytosol"/>
    <property type="evidence" value="ECO:0007669"/>
    <property type="project" value="TreeGrafter"/>
</dbReference>
<dbReference type="GO" id="GO:0016887">
    <property type="term" value="F:ATP hydrolysis activity"/>
    <property type="evidence" value="ECO:0007669"/>
    <property type="project" value="RHEA"/>
</dbReference>
<dbReference type="NCBIfam" id="TIGR00609">
    <property type="entry name" value="recB"/>
    <property type="match status" value="1"/>
</dbReference>
<dbReference type="InterPro" id="IPR011335">
    <property type="entry name" value="Restrct_endonuc-II-like"/>
</dbReference>
<comment type="similarity">
    <text evidence="15">Belongs to the helicase family. UvrD subfamily.</text>
</comment>
<dbReference type="Proteomes" id="UP000250025">
    <property type="component" value="Chromosome"/>
</dbReference>
<dbReference type="HAMAP" id="MF_01485">
    <property type="entry name" value="RecB"/>
    <property type="match status" value="1"/>
</dbReference>
<keyword evidence="1 15" id="KW-0540">Nuclease</keyword>
<feature type="active site" description="For nuclease activity" evidence="15">
    <location>
        <position position="1198"/>
    </location>
</feature>
<dbReference type="PROSITE" id="PS51198">
    <property type="entry name" value="UVRD_HELICASE_ATP_BIND"/>
    <property type="match status" value="1"/>
</dbReference>
<dbReference type="Gene3D" id="3.90.320.10">
    <property type="match status" value="1"/>
</dbReference>
<dbReference type="EC" id="5.6.2.4" evidence="15"/>
<dbReference type="SUPFAM" id="SSF52980">
    <property type="entry name" value="Restriction endonuclease-like"/>
    <property type="match status" value="1"/>
</dbReference>
<dbReference type="GO" id="GO:0009338">
    <property type="term" value="C:exodeoxyribonuclease V complex"/>
    <property type="evidence" value="ECO:0007669"/>
    <property type="project" value="TreeGrafter"/>
</dbReference>
<feature type="binding site" evidence="16">
    <location>
        <begin position="54"/>
        <end position="61"/>
    </location>
    <ligand>
        <name>ATP</name>
        <dbReference type="ChEBI" id="CHEBI:30616"/>
    </ligand>
</feature>
<dbReference type="InterPro" id="IPR014016">
    <property type="entry name" value="UvrD-like_ATP-bd"/>
</dbReference>
<protein>
    <recommendedName>
        <fullName evidence="15">RecBCD enzyme subunit RecB</fullName>
        <ecNumber evidence="15">3.1.11.5</ecNumber>
        <ecNumber evidence="15">5.6.2.4</ecNumber>
    </recommendedName>
    <alternativeName>
        <fullName evidence="15">DNA 3'-5' helicase subunit RecB</fullName>
    </alternativeName>
    <alternativeName>
        <fullName evidence="15">Exonuclease V subunit RecB</fullName>
        <shortName evidence="15">ExoV subunit RecB</shortName>
    </alternativeName>
    <alternativeName>
        <fullName evidence="15">Helicase/nuclease RecBCD subunit RecB</fullName>
    </alternativeName>
</protein>
<dbReference type="CDD" id="cd22352">
    <property type="entry name" value="RecB_C-like"/>
    <property type="match status" value="1"/>
</dbReference>
<dbReference type="InterPro" id="IPR011604">
    <property type="entry name" value="PDDEXK-like_dom_sf"/>
</dbReference>
<dbReference type="Gene3D" id="1.10.3170.10">
    <property type="entry name" value="Recbcd, chain B, domain 2"/>
    <property type="match status" value="1"/>
</dbReference>
<feature type="region of interest" description="DNA-binding and helicase activity, interacts with RecC" evidence="15">
    <location>
        <begin position="1"/>
        <end position="967"/>
    </location>
</feature>
<comment type="domain">
    <text evidence="15">The C-terminal domain has nuclease activity and interacts with RecD. It interacts with RecA, facilitating its loading onto ssDNA.</text>
</comment>
<dbReference type="Pfam" id="PF12705">
    <property type="entry name" value="PDDEXK_1"/>
    <property type="match status" value="1"/>
</dbReference>
<comment type="catalytic activity">
    <reaction evidence="13 15">
        <text>Couples ATP hydrolysis with the unwinding of duplex DNA by translocating in the 3'-5' direction.</text>
        <dbReference type="EC" id="5.6.2.4"/>
    </reaction>
</comment>
<comment type="cofactor">
    <cofactor evidence="15">
        <name>Mg(2+)</name>
        <dbReference type="ChEBI" id="CHEBI:18420"/>
    </cofactor>
    <text evidence="15">Binds 1 Mg(2+) ion per subunit.</text>
</comment>
<dbReference type="PANTHER" id="PTHR11070">
    <property type="entry name" value="UVRD / RECB / PCRA DNA HELICASE FAMILY MEMBER"/>
    <property type="match status" value="1"/>
</dbReference>
<evidence type="ECO:0000256" key="13">
    <source>
        <dbReference type="ARBA" id="ARBA00034617"/>
    </source>
</evidence>
<proteinExistence type="inferred from homology"/>
<organism evidence="19 20">
    <name type="scientific">Kushneria konosiri</name>
    <dbReference type="NCBI Taxonomy" id="698828"/>
    <lineage>
        <taxon>Bacteria</taxon>
        <taxon>Pseudomonadati</taxon>
        <taxon>Pseudomonadota</taxon>
        <taxon>Gammaproteobacteria</taxon>
        <taxon>Oceanospirillales</taxon>
        <taxon>Halomonadaceae</taxon>
        <taxon>Kushneria</taxon>
    </lineage>
</organism>